<evidence type="ECO:0000256" key="2">
    <source>
        <dbReference type="SAM" id="Phobius"/>
    </source>
</evidence>
<feature type="transmembrane region" description="Helical" evidence="2">
    <location>
        <begin position="45"/>
        <end position="69"/>
    </location>
</feature>
<dbReference type="InterPro" id="IPR007253">
    <property type="entry name" value="Cell_wall-bd_2"/>
</dbReference>
<keyword evidence="4" id="KW-1185">Reference proteome</keyword>
<proteinExistence type="predicted"/>
<protein>
    <recommendedName>
        <fullName evidence="5">Cell wall-binding repeat-containing protein</fullName>
    </recommendedName>
</protein>
<dbReference type="Proteomes" id="UP000239698">
    <property type="component" value="Unassembled WGS sequence"/>
</dbReference>
<evidence type="ECO:0000256" key="1">
    <source>
        <dbReference type="SAM" id="MobiDB-lite"/>
    </source>
</evidence>
<feature type="compositionally biased region" description="Polar residues" evidence="1">
    <location>
        <begin position="1"/>
        <end position="12"/>
    </location>
</feature>
<dbReference type="PANTHER" id="PTHR30032:SF4">
    <property type="entry name" value="AMIDASE ENHANCER"/>
    <property type="match status" value="1"/>
</dbReference>
<comment type="caution">
    <text evidence="3">The sequence shown here is derived from an EMBL/GenBank/DDBJ whole genome shotgun (WGS) entry which is preliminary data.</text>
</comment>
<sequence>MPPMTPRTSDILESTRHAPQKKDTRSPHGLVDSAIMGNHHRSSRLLTAALAFAVGLGTAVVPLTAAFAAEDAPSSVSVETGSLDPALDRADHGLPDQSRQYDASETRSFRAGFIISDAQFFDGDALNIGQVQSLLDEKGSRCATDAGTPCLKDFSQTTPSKAADAMCSAYQGSGSESSASIFTRVGAACGINPLTLVVLVQKERSLVTTTNPSPADYAKATGYNCPDTSACDPGSAGFFTQVHSAARQFKRYANPPGSGSNFTAFAPGTTPYIQYTPSTACGSSPVTIRNQATADLYYYTPYQPNAYALTNSGDANCATYGNINFWYLFSDWNPNGTLANAGIAPAGRVDAPRISGSTLSVSGWAVDPTTQQAALRTTVTVIAPDGSRTVRTQTANGDRGDIPGDYPAAGRAHGFGATTPASAPGTYRVCVAADSVDWNRWVGSGDSRGPGAKDLGCSSVSTSAGIDVTRLAGTDRQGTAVEISKAVFGANVPVVYVATGANFPDALSAAPAAAKQGGPLLLVDRDSMSQPVRDELARLKPAKIVVVGSSLSVADGLLNQLRSFSPQVQRIGGQDRYDTSKQIIQYAFSQGSARAWLATGEKFPDALGASAAAGSVDAPVILVNGGLGSADSTTRAIVSGLKVQNLTIAGSALSVSDGIKSSLSGPTITRIGGVDRYDTSEQLNRAAFSSAKTVFLATGENFPDALAGATAAGYSTSPLFAVPPTCVPRAVLTDIATSGAKRVVLLGGPTTLSEEVARLTPCG</sequence>
<dbReference type="PANTHER" id="PTHR30032">
    <property type="entry name" value="N-ACETYLMURAMOYL-L-ALANINE AMIDASE-RELATED"/>
    <property type="match status" value="1"/>
</dbReference>
<keyword evidence="2" id="KW-0472">Membrane</keyword>
<gene>
    <name evidence="3" type="ORF">C5C40_01075</name>
</gene>
<feature type="region of interest" description="Disordered" evidence="1">
    <location>
        <begin position="74"/>
        <end position="102"/>
    </location>
</feature>
<feature type="region of interest" description="Disordered" evidence="1">
    <location>
        <begin position="1"/>
        <end position="34"/>
    </location>
</feature>
<evidence type="ECO:0000313" key="3">
    <source>
        <dbReference type="EMBL" id="PPH79912.1"/>
    </source>
</evidence>
<reference evidence="3 4" key="1">
    <citation type="submission" date="2018-02" db="EMBL/GenBank/DDBJ databases">
        <title>Bacteriophage NCPPB3778 and a type I-E CRISPR drive the evolution of the US Biological Select Agent, Rathayibacter toxicus.</title>
        <authorList>
            <person name="Davis E.W.II."/>
            <person name="Tabima J.F."/>
            <person name="Weisberg A.J."/>
            <person name="Lopes L.D."/>
            <person name="Wiseman M.S."/>
            <person name="Wiseman M.S."/>
            <person name="Pupko T."/>
            <person name="Belcher M.S."/>
            <person name="Sechler A.J."/>
            <person name="Tancos M.A."/>
            <person name="Schroeder B.K."/>
            <person name="Murray T.D."/>
            <person name="Luster D.G."/>
            <person name="Schneider W.L."/>
            <person name="Rogers E."/>
            <person name="Andreote F.D."/>
            <person name="Grunwald N.J."/>
            <person name="Putnam M.L."/>
            <person name="Chang J.H."/>
        </authorList>
    </citation>
    <scope>NUCLEOTIDE SEQUENCE [LARGE SCALE GENOMIC DNA]</scope>
    <source>
        <strain evidence="3 4">AY1D6</strain>
    </source>
</reference>
<dbReference type="EMBL" id="PSVT01000001">
    <property type="protein sequence ID" value="PPH79912.1"/>
    <property type="molecule type" value="Genomic_DNA"/>
</dbReference>
<dbReference type="Pfam" id="PF04122">
    <property type="entry name" value="CW_binding_2"/>
    <property type="match status" value="3"/>
</dbReference>
<dbReference type="Gene3D" id="3.40.50.12090">
    <property type="match status" value="2"/>
</dbReference>
<organism evidence="3 4">
    <name type="scientific">Rathayibacter rathayi</name>
    <name type="common">Corynebacterium rathayi</name>
    <dbReference type="NCBI Taxonomy" id="33887"/>
    <lineage>
        <taxon>Bacteria</taxon>
        <taxon>Bacillati</taxon>
        <taxon>Actinomycetota</taxon>
        <taxon>Actinomycetes</taxon>
        <taxon>Micrococcales</taxon>
        <taxon>Microbacteriaceae</taxon>
        <taxon>Rathayibacter</taxon>
    </lineage>
</organism>
<accession>A0ABX5AFL9</accession>
<keyword evidence="2" id="KW-0812">Transmembrane</keyword>
<name>A0ABX5AFL9_RATRA</name>
<evidence type="ECO:0008006" key="5">
    <source>
        <dbReference type="Google" id="ProtNLM"/>
    </source>
</evidence>
<keyword evidence="2" id="KW-1133">Transmembrane helix</keyword>
<evidence type="ECO:0000313" key="4">
    <source>
        <dbReference type="Proteomes" id="UP000239698"/>
    </source>
</evidence>
<feature type="compositionally biased region" description="Basic and acidic residues" evidence="1">
    <location>
        <begin position="13"/>
        <end position="26"/>
    </location>
</feature>
<dbReference type="InterPro" id="IPR051922">
    <property type="entry name" value="Bact_Sporulation_Assoc"/>
</dbReference>